<accession>A0A1H4D2F7</accession>
<proteinExistence type="predicted"/>
<dbReference type="STRING" id="425514.SAMN05443550_104296"/>
<sequence>MNKELKIARDYFKTYLDLNAPIPELRIAADKMYATLPVADDITYETVSVGNLKGEWTDSPEARDTHVLYYIHGGAFLIGSPATYRGEISELGRAGKMKTFALDYRLAPEHPFPQPLEDIFDGYLWLLEQGYDAKKIIICGDSAGGNATINLMLFARDRGVPMPAGGIPISPWIDLGQTGETYQTREGIDPIVNLKAIQAQAAAYLGGANPNLPLASPIYADVHGLPPMYIIVGEAEEMLSEALTFTHKAAMAGVHIRFEVWPQMIHNFPLWHSLLPEGRDALKKAGEFMMSLTGGN</sequence>
<organism evidence="3 4">
    <name type="scientific">Pedobacter hartonius</name>
    <dbReference type="NCBI Taxonomy" id="425514"/>
    <lineage>
        <taxon>Bacteria</taxon>
        <taxon>Pseudomonadati</taxon>
        <taxon>Bacteroidota</taxon>
        <taxon>Sphingobacteriia</taxon>
        <taxon>Sphingobacteriales</taxon>
        <taxon>Sphingobacteriaceae</taxon>
        <taxon>Pedobacter</taxon>
    </lineage>
</organism>
<dbReference type="PANTHER" id="PTHR48081:SF8">
    <property type="entry name" value="ALPHA_BETA HYDROLASE FOLD-3 DOMAIN-CONTAINING PROTEIN-RELATED"/>
    <property type="match status" value="1"/>
</dbReference>
<dbReference type="EMBL" id="FNRA01000004">
    <property type="protein sequence ID" value="SEA66768.1"/>
    <property type="molecule type" value="Genomic_DNA"/>
</dbReference>
<evidence type="ECO:0000313" key="3">
    <source>
        <dbReference type="EMBL" id="SEA66768.1"/>
    </source>
</evidence>
<dbReference type="GO" id="GO:0016787">
    <property type="term" value="F:hydrolase activity"/>
    <property type="evidence" value="ECO:0007669"/>
    <property type="project" value="UniProtKB-KW"/>
</dbReference>
<dbReference type="Gene3D" id="3.40.50.1820">
    <property type="entry name" value="alpha/beta hydrolase"/>
    <property type="match status" value="1"/>
</dbReference>
<dbReference type="AlphaFoldDB" id="A0A1H4D2F7"/>
<dbReference type="Proteomes" id="UP000198850">
    <property type="component" value="Unassembled WGS sequence"/>
</dbReference>
<dbReference type="OrthoDB" id="9815425at2"/>
<name>A0A1H4D2F7_9SPHI</name>
<reference evidence="3 4" key="1">
    <citation type="submission" date="2016-10" db="EMBL/GenBank/DDBJ databases">
        <authorList>
            <person name="de Groot N.N."/>
        </authorList>
    </citation>
    <scope>NUCLEOTIDE SEQUENCE [LARGE SCALE GENOMIC DNA]</scope>
    <source>
        <strain evidence="3 4">DSM 19033</strain>
    </source>
</reference>
<dbReference type="PANTHER" id="PTHR48081">
    <property type="entry name" value="AB HYDROLASE SUPERFAMILY PROTEIN C4A8.06C"/>
    <property type="match status" value="1"/>
</dbReference>
<dbReference type="InterPro" id="IPR050300">
    <property type="entry name" value="GDXG_lipolytic_enzyme"/>
</dbReference>
<dbReference type="SUPFAM" id="SSF53474">
    <property type="entry name" value="alpha/beta-Hydrolases"/>
    <property type="match status" value="1"/>
</dbReference>
<evidence type="ECO:0000259" key="2">
    <source>
        <dbReference type="Pfam" id="PF07859"/>
    </source>
</evidence>
<evidence type="ECO:0000313" key="4">
    <source>
        <dbReference type="Proteomes" id="UP000198850"/>
    </source>
</evidence>
<dbReference type="InterPro" id="IPR013094">
    <property type="entry name" value="AB_hydrolase_3"/>
</dbReference>
<gene>
    <name evidence="3" type="ORF">SAMN05443550_104296</name>
</gene>
<feature type="domain" description="Alpha/beta hydrolase fold-3" evidence="2">
    <location>
        <begin position="69"/>
        <end position="269"/>
    </location>
</feature>
<protein>
    <submittedName>
        <fullName evidence="3">Acetyl esterase/lipase</fullName>
    </submittedName>
</protein>
<keyword evidence="4" id="KW-1185">Reference proteome</keyword>
<dbReference type="RefSeq" id="WP_090556422.1">
    <property type="nucleotide sequence ID" value="NZ_FNRA01000004.1"/>
</dbReference>
<dbReference type="Pfam" id="PF07859">
    <property type="entry name" value="Abhydrolase_3"/>
    <property type="match status" value="1"/>
</dbReference>
<evidence type="ECO:0000256" key="1">
    <source>
        <dbReference type="ARBA" id="ARBA00022801"/>
    </source>
</evidence>
<dbReference type="InterPro" id="IPR029058">
    <property type="entry name" value="AB_hydrolase_fold"/>
</dbReference>
<keyword evidence="1" id="KW-0378">Hydrolase</keyword>